<feature type="transmembrane region" description="Helical" evidence="7">
    <location>
        <begin position="157"/>
        <end position="184"/>
    </location>
</feature>
<keyword evidence="5 7" id="KW-1133">Transmembrane helix</keyword>
<feature type="transmembrane region" description="Helical" evidence="7">
    <location>
        <begin position="226"/>
        <end position="246"/>
    </location>
</feature>
<gene>
    <name evidence="9" type="ORF">SAMN05216410_0192</name>
</gene>
<feature type="transmembrane region" description="Helical" evidence="7">
    <location>
        <begin position="284"/>
        <end position="304"/>
    </location>
</feature>
<evidence type="ECO:0000256" key="1">
    <source>
        <dbReference type="ARBA" id="ARBA00004651"/>
    </source>
</evidence>
<keyword evidence="6 7" id="KW-0472">Membrane</keyword>
<evidence type="ECO:0000259" key="8">
    <source>
        <dbReference type="PROSITE" id="PS50850"/>
    </source>
</evidence>
<comment type="subcellular location">
    <subcellularLocation>
        <location evidence="1">Cell membrane</location>
        <topology evidence="1">Multi-pass membrane protein</topology>
    </subcellularLocation>
</comment>
<dbReference type="GO" id="GO:0005886">
    <property type="term" value="C:plasma membrane"/>
    <property type="evidence" value="ECO:0007669"/>
    <property type="project" value="UniProtKB-SubCell"/>
</dbReference>
<organism evidence="9 10">
    <name type="scientific">Sanguibacter gelidistatuariae</name>
    <dbReference type="NCBI Taxonomy" id="1814289"/>
    <lineage>
        <taxon>Bacteria</taxon>
        <taxon>Bacillati</taxon>
        <taxon>Actinomycetota</taxon>
        <taxon>Actinomycetes</taxon>
        <taxon>Micrococcales</taxon>
        <taxon>Sanguibacteraceae</taxon>
        <taxon>Sanguibacter</taxon>
    </lineage>
</organism>
<evidence type="ECO:0000256" key="6">
    <source>
        <dbReference type="ARBA" id="ARBA00023136"/>
    </source>
</evidence>
<keyword evidence="3" id="KW-1003">Cell membrane</keyword>
<proteinExistence type="predicted"/>
<evidence type="ECO:0000256" key="5">
    <source>
        <dbReference type="ARBA" id="ARBA00022989"/>
    </source>
</evidence>
<dbReference type="GO" id="GO:0022857">
    <property type="term" value="F:transmembrane transporter activity"/>
    <property type="evidence" value="ECO:0007669"/>
    <property type="project" value="InterPro"/>
</dbReference>
<feature type="transmembrane region" description="Helical" evidence="7">
    <location>
        <begin position="353"/>
        <end position="373"/>
    </location>
</feature>
<keyword evidence="4 7" id="KW-0812">Transmembrane</keyword>
<dbReference type="RefSeq" id="WP_093186706.1">
    <property type="nucleotide sequence ID" value="NZ_FMYH01000011.1"/>
</dbReference>
<evidence type="ECO:0000256" key="2">
    <source>
        <dbReference type="ARBA" id="ARBA00022448"/>
    </source>
</evidence>
<dbReference type="AlphaFoldDB" id="A0A1G6XPF1"/>
<dbReference type="EMBL" id="FMYH01000011">
    <property type="protein sequence ID" value="SDD80084.1"/>
    <property type="molecule type" value="Genomic_DNA"/>
</dbReference>
<keyword evidence="2" id="KW-0813">Transport</keyword>
<dbReference type="PROSITE" id="PS50850">
    <property type="entry name" value="MFS"/>
    <property type="match status" value="1"/>
</dbReference>
<dbReference type="STRING" id="1814289.SAMN05216410_0192"/>
<feature type="transmembrane region" description="Helical" evidence="7">
    <location>
        <begin position="310"/>
        <end position="332"/>
    </location>
</feature>
<name>A0A1G6XPF1_9MICO</name>
<evidence type="ECO:0000256" key="4">
    <source>
        <dbReference type="ARBA" id="ARBA00022692"/>
    </source>
</evidence>
<dbReference type="Pfam" id="PF05977">
    <property type="entry name" value="MFS_3"/>
    <property type="match status" value="1"/>
</dbReference>
<dbReference type="Gene3D" id="1.20.1250.20">
    <property type="entry name" value="MFS general substrate transporter like domains"/>
    <property type="match status" value="2"/>
</dbReference>
<dbReference type="CDD" id="cd06173">
    <property type="entry name" value="MFS_MefA_like"/>
    <property type="match status" value="1"/>
</dbReference>
<dbReference type="PANTHER" id="PTHR23513:SF6">
    <property type="entry name" value="MAJOR FACILITATOR SUPERFAMILY ASSOCIATED DOMAIN-CONTAINING PROTEIN"/>
    <property type="match status" value="1"/>
</dbReference>
<dbReference type="Proteomes" id="UP000199039">
    <property type="component" value="Unassembled WGS sequence"/>
</dbReference>
<feature type="transmembrane region" description="Helical" evidence="7">
    <location>
        <begin position="84"/>
        <end position="108"/>
    </location>
</feature>
<accession>A0A1G6XPF1</accession>
<sequence>MKLGPEFRRIWLGNAASNLADGVTFVTMPLLAAAITRDPLAVAGLTIAYTVPRILTVLGVGVLVDRSDRRRLLYLANFSRAAMFAILTVLVAAGAAPLAVLYLVYAAIGVIETVSDTSAFAVLPQAVAAKDLDRANSQIAGTQVVIDEFVGPPLGGLLFGVAACAATGLNAVAFLVAGVSFFALRGTYTQPVPDPAASAQAPAPTVLADIKEGAAWTVRHPVVRTLVVVAALASIGYMIPFSYLVLYAHDILGLSATGYGLLLSFSALGGLAGSWLAGRLSRRVGYGWSIVGALGLGAASFVVIAASSNVVVVAIALAAYICHAVVWNVLAASVRQRAIPSALIGRVSSVNRLLSLLGLAVGALLGGTLAGLLGFRTPFLVAGGLFLVAAAVCVLALPHFREWEASQRRGRQISAA</sequence>
<protein>
    <submittedName>
        <fullName evidence="9">Predicted arabinose efflux permease, MFS family</fullName>
    </submittedName>
</protein>
<evidence type="ECO:0000313" key="9">
    <source>
        <dbReference type="EMBL" id="SDD80084.1"/>
    </source>
</evidence>
<dbReference type="InterPro" id="IPR020846">
    <property type="entry name" value="MFS_dom"/>
</dbReference>
<dbReference type="InterPro" id="IPR036259">
    <property type="entry name" value="MFS_trans_sf"/>
</dbReference>
<feature type="domain" description="Major facilitator superfamily (MFS) profile" evidence="8">
    <location>
        <begin position="222"/>
        <end position="416"/>
    </location>
</feature>
<dbReference type="PANTHER" id="PTHR23513">
    <property type="entry name" value="INTEGRAL MEMBRANE EFFLUX PROTEIN-RELATED"/>
    <property type="match status" value="1"/>
</dbReference>
<keyword evidence="10" id="KW-1185">Reference proteome</keyword>
<evidence type="ECO:0000256" key="7">
    <source>
        <dbReference type="SAM" id="Phobius"/>
    </source>
</evidence>
<dbReference type="InterPro" id="IPR010290">
    <property type="entry name" value="TM_effector"/>
</dbReference>
<feature type="transmembrane region" description="Helical" evidence="7">
    <location>
        <begin position="41"/>
        <end position="64"/>
    </location>
</feature>
<feature type="transmembrane region" description="Helical" evidence="7">
    <location>
        <begin position="12"/>
        <end position="35"/>
    </location>
</feature>
<evidence type="ECO:0000313" key="10">
    <source>
        <dbReference type="Proteomes" id="UP000199039"/>
    </source>
</evidence>
<dbReference type="OrthoDB" id="145388at2"/>
<feature type="transmembrane region" description="Helical" evidence="7">
    <location>
        <begin position="379"/>
        <end position="400"/>
    </location>
</feature>
<evidence type="ECO:0000256" key="3">
    <source>
        <dbReference type="ARBA" id="ARBA00022475"/>
    </source>
</evidence>
<dbReference type="SUPFAM" id="SSF103473">
    <property type="entry name" value="MFS general substrate transporter"/>
    <property type="match status" value="1"/>
</dbReference>
<reference evidence="9" key="1">
    <citation type="submission" date="2016-09" db="EMBL/GenBank/DDBJ databases">
        <authorList>
            <person name="Capua I."/>
            <person name="De Benedictis P."/>
            <person name="Joannis T."/>
            <person name="Lombin L.H."/>
            <person name="Cattoli G."/>
        </authorList>
    </citation>
    <scope>NUCLEOTIDE SEQUENCE [LARGE SCALE GENOMIC DNA]</scope>
    <source>
        <strain evidence="9">ISLP-3</strain>
    </source>
</reference>
<feature type="transmembrane region" description="Helical" evidence="7">
    <location>
        <begin position="258"/>
        <end position="277"/>
    </location>
</feature>